<evidence type="ECO:0000256" key="5">
    <source>
        <dbReference type="SAM" id="Coils"/>
    </source>
</evidence>
<dbReference type="CDD" id="cd00030">
    <property type="entry name" value="C2"/>
    <property type="match status" value="1"/>
</dbReference>
<dbReference type="InterPro" id="IPR051092">
    <property type="entry name" value="FYVE_RhoGEF_PH"/>
</dbReference>
<comment type="caution">
    <text evidence="8">The sequence shown here is derived from an EMBL/GenBank/DDBJ whole genome shotgun (WGS) entry which is preliminary data.</text>
</comment>
<dbReference type="OrthoDB" id="20696at2759"/>
<dbReference type="SUPFAM" id="SSF48065">
    <property type="entry name" value="DBL homology domain (DH-domain)"/>
    <property type="match status" value="1"/>
</dbReference>
<dbReference type="GO" id="GO:0005085">
    <property type="term" value="F:guanyl-nucleotide exchange factor activity"/>
    <property type="evidence" value="ECO:0007669"/>
    <property type="project" value="InterPro"/>
</dbReference>
<evidence type="ECO:0000256" key="3">
    <source>
        <dbReference type="ARBA" id="ARBA00023273"/>
    </source>
</evidence>
<protein>
    <submittedName>
        <fullName evidence="8">Uncharacterized protein</fullName>
    </submittedName>
</protein>
<evidence type="ECO:0000256" key="1">
    <source>
        <dbReference type="ARBA" id="ARBA00004316"/>
    </source>
</evidence>
<name>A0A2P6MT15_9EUKA</name>
<dbReference type="AlphaFoldDB" id="A0A2P6MT15"/>
<dbReference type="CDD" id="cd00160">
    <property type="entry name" value="RhoGEF"/>
    <property type="match status" value="1"/>
</dbReference>
<dbReference type="PROSITE" id="PS50004">
    <property type="entry name" value="C2"/>
    <property type="match status" value="1"/>
</dbReference>
<evidence type="ECO:0000259" key="7">
    <source>
        <dbReference type="PROSITE" id="PS50010"/>
    </source>
</evidence>
<feature type="coiled-coil region" evidence="5">
    <location>
        <begin position="525"/>
        <end position="559"/>
    </location>
</feature>
<dbReference type="SUPFAM" id="SSF49562">
    <property type="entry name" value="C2 domain (Calcium/lipid-binding domain, CaLB)"/>
    <property type="match status" value="1"/>
</dbReference>
<dbReference type="GO" id="GO:0035556">
    <property type="term" value="P:intracellular signal transduction"/>
    <property type="evidence" value="ECO:0007669"/>
    <property type="project" value="InterPro"/>
</dbReference>
<dbReference type="GO" id="GO:0042995">
    <property type="term" value="C:cell projection"/>
    <property type="evidence" value="ECO:0007669"/>
    <property type="project" value="UniProtKB-SubCell"/>
</dbReference>
<dbReference type="SMART" id="SM00239">
    <property type="entry name" value="C2"/>
    <property type="match status" value="1"/>
</dbReference>
<evidence type="ECO:0000256" key="4">
    <source>
        <dbReference type="ARBA" id="ARBA00034103"/>
    </source>
</evidence>
<keyword evidence="2" id="KW-0770">Synapse</keyword>
<sequence length="778" mass="89696">MKDQKQLQAVSSLKLVVEGNDILGVDSTGNPDAFCVVSCSGIEETFKTKVCRKSSNPTWGELFTFKCVDASTQISIKVYHWDRFKSQDSIIQNRNLGEVNVLLSDIEQNVTQDRWMELTQNVKRKSMEGAKGRLHLRFLFSKAEGQRERTHSDIRSPNRRRYTEMISHDQLSVIDTQEIHRQEIMLEICDTESLYLEDLQVLIDVFQEGMRKHVNKQQLASIFSNLDTIYTLHKELHRELDSRKKKNFVFSGMADILSTIVDRLKFYAVYCSNQPTVLSKLKELEEKNNGLKLFLEETHLNPRCRNLNLNAFLIMPLQRLCKYPLFLRELLRHTTVGHPEYNDLSRVSDQISEVVTMVNERNRQVERVQRLQELVPQFEDLSERAPAEFMLVNHTRYLVRTAVGKMDPNTLKKADVQLFLFNDILIIATPKNKSNGPRYKVKKVLFLRSIIINFGESEGEEVEILDVGGDSYSFSIPAEEKEAFLIDLQNHIDQNSLRKYLSPELKSPPISRRCSINLKGQAKFAEIGKQRLDEAEDILRAMQGEISTLQSKNAALEKEIASLRDPSVSGVTSPPALSLSSSFERKKAVFQASLEFNSKNTNNVKPRGFIKKTPSILEEDMKTFSIERKKTEAREREEMKAEIDRLKSEMEKQRTELDEANATIQSQSIQLAKLKTNKDTESEGVTIDEEQQQSELKLEREKNAALEIQLEETREQLSELAKRADEAERVVSDREYIFNITKTFYKSLKASQSKIDQLPGNEERTEMVSRIRLKILRL</sequence>
<dbReference type="Pfam" id="PF00168">
    <property type="entry name" value="C2"/>
    <property type="match status" value="1"/>
</dbReference>
<dbReference type="InterPro" id="IPR001331">
    <property type="entry name" value="GDS_CDC24_CS"/>
</dbReference>
<reference evidence="8 9" key="1">
    <citation type="journal article" date="2018" name="Genome Biol. Evol.">
        <title>Multiple Roots of Fruiting Body Formation in Amoebozoa.</title>
        <authorList>
            <person name="Hillmann F."/>
            <person name="Forbes G."/>
            <person name="Novohradska S."/>
            <person name="Ferling I."/>
            <person name="Riege K."/>
            <person name="Groth M."/>
            <person name="Westermann M."/>
            <person name="Marz M."/>
            <person name="Spaller T."/>
            <person name="Winckler T."/>
            <person name="Schaap P."/>
            <person name="Glockner G."/>
        </authorList>
    </citation>
    <scope>NUCLEOTIDE SEQUENCE [LARGE SCALE GENOMIC DNA]</scope>
    <source>
        <strain evidence="8 9">Jena</strain>
    </source>
</reference>
<feature type="coiled-coil region" evidence="5">
    <location>
        <begin position="629"/>
        <end position="730"/>
    </location>
</feature>
<dbReference type="InterPro" id="IPR035899">
    <property type="entry name" value="DBL_dom_sf"/>
</dbReference>
<organism evidence="8 9">
    <name type="scientific">Planoprotostelium fungivorum</name>
    <dbReference type="NCBI Taxonomy" id="1890364"/>
    <lineage>
        <taxon>Eukaryota</taxon>
        <taxon>Amoebozoa</taxon>
        <taxon>Evosea</taxon>
        <taxon>Variosea</taxon>
        <taxon>Cavosteliida</taxon>
        <taxon>Cavosteliaceae</taxon>
        <taxon>Planoprotostelium</taxon>
    </lineage>
</organism>
<dbReference type="InterPro" id="IPR000219">
    <property type="entry name" value="DH_dom"/>
</dbReference>
<dbReference type="InterPro" id="IPR011993">
    <property type="entry name" value="PH-like_dom_sf"/>
</dbReference>
<dbReference type="PROSITE" id="PS00741">
    <property type="entry name" value="DH_1"/>
    <property type="match status" value="1"/>
</dbReference>
<comment type="subcellular location">
    <subcellularLocation>
        <location evidence="1">Cell projection</location>
    </subcellularLocation>
    <subcellularLocation>
        <location evidence="4">Synapse</location>
    </subcellularLocation>
</comment>
<feature type="domain" description="DH" evidence="7">
    <location>
        <begin position="180"/>
        <end position="361"/>
    </location>
</feature>
<accession>A0A2P6MT15</accession>
<evidence type="ECO:0000256" key="2">
    <source>
        <dbReference type="ARBA" id="ARBA00023018"/>
    </source>
</evidence>
<dbReference type="EMBL" id="MDYQ01000439">
    <property type="protein sequence ID" value="PRP74845.1"/>
    <property type="molecule type" value="Genomic_DNA"/>
</dbReference>
<dbReference type="InterPro" id="IPR000008">
    <property type="entry name" value="C2_dom"/>
</dbReference>
<dbReference type="Pfam" id="PF00621">
    <property type="entry name" value="RhoGEF"/>
    <property type="match status" value="1"/>
</dbReference>
<dbReference type="InParanoid" id="A0A2P6MT15"/>
<dbReference type="Gene3D" id="2.60.40.150">
    <property type="entry name" value="C2 domain"/>
    <property type="match status" value="1"/>
</dbReference>
<keyword evidence="5" id="KW-0175">Coiled coil</keyword>
<proteinExistence type="predicted"/>
<dbReference type="Gene3D" id="1.20.900.10">
    <property type="entry name" value="Dbl homology (DH) domain"/>
    <property type="match status" value="1"/>
</dbReference>
<evidence type="ECO:0000313" key="9">
    <source>
        <dbReference type="Proteomes" id="UP000241769"/>
    </source>
</evidence>
<keyword evidence="9" id="KW-1185">Reference proteome</keyword>
<dbReference type="Proteomes" id="UP000241769">
    <property type="component" value="Unassembled WGS sequence"/>
</dbReference>
<evidence type="ECO:0000313" key="8">
    <source>
        <dbReference type="EMBL" id="PRP74845.1"/>
    </source>
</evidence>
<feature type="domain" description="C2" evidence="6">
    <location>
        <begin position="1"/>
        <end position="116"/>
    </location>
</feature>
<dbReference type="SMART" id="SM00325">
    <property type="entry name" value="RhoGEF"/>
    <property type="match status" value="1"/>
</dbReference>
<dbReference type="PANTHER" id="PTHR12673:SF159">
    <property type="entry name" value="LD03170P"/>
    <property type="match status" value="1"/>
</dbReference>
<gene>
    <name evidence="8" type="ORF">PROFUN_09545</name>
</gene>
<dbReference type="STRING" id="1890364.A0A2P6MT15"/>
<dbReference type="Gene3D" id="2.30.29.30">
    <property type="entry name" value="Pleckstrin-homology domain (PH domain)/Phosphotyrosine-binding domain (PTB)"/>
    <property type="match status" value="1"/>
</dbReference>
<keyword evidence="3" id="KW-0966">Cell projection</keyword>
<dbReference type="InterPro" id="IPR035892">
    <property type="entry name" value="C2_domain_sf"/>
</dbReference>
<evidence type="ECO:0000259" key="6">
    <source>
        <dbReference type="PROSITE" id="PS50004"/>
    </source>
</evidence>
<dbReference type="GO" id="GO:0005737">
    <property type="term" value="C:cytoplasm"/>
    <property type="evidence" value="ECO:0007669"/>
    <property type="project" value="TreeGrafter"/>
</dbReference>
<dbReference type="PROSITE" id="PS50010">
    <property type="entry name" value="DH_2"/>
    <property type="match status" value="1"/>
</dbReference>
<dbReference type="PANTHER" id="PTHR12673">
    <property type="entry name" value="FACIOGENITAL DYSPLASIA PROTEIN"/>
    <property type="match status" value="1"/>
</dbReference>
<dbReference type="SUPFAM" id="SSF50729">
    <property type="entry name" value="PH domain-like"/>
    <property type="match status" value="1"/>
</dbReference>